<dbReference type="PROSITE" id="PS50111">
    <property type="entry name" value="CHEMOTAXIS_TRANSDUC_2"/>
    <property type="match status" value="1"/>
</dbReference>
<sequence length="718" mass="77972">MKRSIRVVFLMFCLSMSIIPVGCVGEIAVRQAADSLLEQAKERLAMERDIARDGLHQKLEVWKREVALLAGRSEVYNAIVMFQDYFSDASAQKGEPANVDTPEYEDNYTYVLPSFQAYSGLLGYEDLLLIDDYGRIVFSLKKRSDLGQDLNHEFLCDKPLAHVWKQAMQGRQSVSDLLPYEPAGGEPCAFVGAPVLDHTGEHAGAAILVVGPNHLASILDSTGVQADGVKTLAFGQDLLGRHRKQEPVATFFLPGLNDPVQRALKGETGIVPARDRLGNELLVAFAPFNMGSNAWALVTRADMGTILESTVHLRHQVFILGMLLSVVVVVLAVFFLSRELFRPLERIKGFACAVAQGDLEAKMDATFRPEWEVLKKAIFIMVSNLRTQTDDARHKAEQAEIHAKRAQESEAETEAQQQQLAKMLGTLNTLVRKADELTLVILDLAGELNLELNTVGGGARDQKEHASQISEAMTVMLQAVEDVAAAARHGVKGSRCVRQKADDGLERVQASVDAVSSVSKMTDKLKADLDGLGNMLGQITSIAGIIGDIADQTNLLALNAAIEAARAGEAGRGFAVVADEVRKLAERTMSATKEVTANVDSTRSVILQSTTRMKNAAKAVDHCVTMSAASRESLEEIVSLSREAEAGSQEILLRSEAQSTTAEQVDSALHKMNLFAATTCSDVQKALGIIARLVEEMDVLKQVTHNCSHAESRSATVS</sequence>
<dbReference type="CDD" id="cd11386">
    <property type="entry name" value="MCP_signal"/>
    <property type="match status" value="1"/>
</dbReference>
<proteinExistence type="inferred from homology"/>
<dbReference type="SUPFAM" id="SSF58104">
    <property type="entry name" value="Methyl-accepting chemotaxis protein (MCP) signaling domain"/>
    <property type="match status" value="1"/>
</dbReference>
<evidence type="ECO:0000259" key="5">
    <source>
        <dbReference type="PROSITE" id="PS50111"/>
    </source>
</evidence>
<feature type="domain" description="Methyl-accepting transducer" evidence="5">
    <location>
        <begin position="437"/>
        <end position="673"/>
    </location>
</feature>
<evidence type="ECO:0000256" key="1">
    <source>
        <dbReference type="ARBA" id="ARBA00023224"/>
    </source>
</evidence>
<dbReference type="GO" id="GO:0016020">
    <property type="term" value="C:membrane"/>
    <property type="evidence" value="ECO:0007669"/>
    <property type="project" value="InterPro"/>
</dbReference>
<evidence type="ECO:0008006" key="9">
    <source>
        <dbReference type="Google" id="ProtNLM"/>
    </source>
</evidence>
<feature type="domain" description="HAMP" evidence="6">
    <location>
        <begin position="338"/>
        <end position="390"/>
    </location>
</feature>
<evidence type="ECO:0000313" key="8">
    <source>
        <dbReference type="Proteomes" id="UP000095200"/>
    </source>
</evidence>
<dbReference type="Gene3D" id="1.10.287.950">
    <property type="entry name" value="Methyl-accepting chemotaxis protein"/>
    <property type="match status" value="1"/>
</dbReference>
<evidence type="ECO:0000256" key="2">
    <source>
        <dbReference type="ARBA" id="ARBA00029447"/>
    </source>
</evidence>
<accession>A0A194AK32</accession>
<dbReference type="SMART" id="SM00283">
    <property type="entry name" value="MA"/>
    <property type="match status" value="1"/>
</dbReference>
<keyword evidence="4" id="KW-0812">Transmembrane</keyword>
<keyword evidence="4" id="KW-0472">Membrane</keyword>
<reference evidence="8" key="1">
    <citation type="submission" date="2016-06" db="EMBL/GenBank/DDBJ databases">
        <title>Draft genome sequence of Desulfoplanes formicivorans strain Pf12B.</title>
        <authorList>
            <person name="Watanabe M."/>
            <person name="Kojima H."/>
            <person name="Fukui M."/>
        </authorList>
    </citation>
    <scope>NUCLEOTIDE SEQUENCE [LARGE SCALE GENOMIC DNA]</scope>
    <source>
        <strain evidence="8">Pf12B</strain>
    </source>
</reference>
<dbReference type="RefSeq" id="WP_176724218.1">
    <property type="nucleotide sequence ID" value="NZ_BDFE01000016.1"/>
</dbReference>
<dbReference type="InterPro" id="IPR003660">
    <property type="entry name" value="HAMP_dom"/>
</dbReference>
<name>A0A194AK32_9BACT</name>
<protein>
    <recommendedName>
        <fullName evidence="9">Methyl-accepting chemotaxis protein</fullName>
    </recommendedName>
</protein>
<dbReference type="PANTHER" id="PTHR32089">
    <property type="entry name" value="METHYL-ACCEPTING CHEMOTAXIS PROTEIN MCPB"/>
    <property type="match status" value="1"/>
</dbReference>
<feature type="transmembrane region" description="Helical" evidence="4">
    <location>
        <begin position="317"/>
        <end position="336"/>
    </location>
</feature>
<dbReference type="STRING" id="1592317.DPF_1799"/>
<gene>
    <name evidence="7" type="ORF">DPF_1799</name>
</gene>
<comment type="caution">
    <text evidence="7">The sequence shown here is derived from an EMBL/GenBank/DDBJ whole genome shotgun (WGS) entry which is preliminary data.</text>
</comment>
<dbReference type="Proteomes" id="UP000095200">
    <property type="component" value="Unassembled WGS sequence"/>
</dbReference>
<dbReference type="Pfam" id="PF00015">
    <property type="entry name" value="MCPsignal"/>
    <property type="match status" value="1"/>
</dbReference>
<dbReference type="PROSITE" id="PS50885">
    <property type="entry name" value="HAMP"/>
    <property type="match status" value="1"/>
</dbReference>
<evidence type="ECO:0000256" key="3">
    <source>
        <dbReference type="PROSITE-ProRule" id="PRU00284"/>
    </source>
</evidence>
<comment type="similarity">
    <text evidence="2">Belongs to the methyl-accepting chemotaxis (MCP) protein family.</text>
</comment>
<dbReference type="GO" id="GO:0007165">
    <property type="term" value="P:signal transduction"/>
    <property type="evidence" value="ECO:0007669"/>
    <property type="project" value="UniProtKB-KW"/>
</dbReference>
<evidence type="ECO:0000256" key="4">
    <source>
        <dbReference type="SAM" id="Phobius"/>
    </source>
</evidence>
<keyword evidence="1 3" id="KW-0807">Transducer</keyword>
<dbReference type="EMBL" id="BDFE01000016">
    <property type="protein sequence ID" value="GAU09079.1"/>
    <property type="molecule type" value="Genomic_DNA"/>
</dbReference>
<organism evidence="7 8">
    <name type="scientific">Desulfoplanes formicivorans</name>
    <dbReference type="NCBI Taxonomy" id="1592317"/>
    <lineage>
        <taxon>Bacteria</taxon>
        <taxon>Pseudomonadati</taxon>
        <taxon>Thermodesulfobacteriota</taxon>
        <taxon>Desulfovibrionia</taxon>
        <taxon>Desulfovibrionales</taxon>
        <taxon>Desulfoplanaceae</taxon>
        <taxon>Desulfoplanes</taxon>
    </lineage>
</organism>
<keyword evidence="4" id="KW-1133">Transmembrane helix</keyword>
<dbReference type="PANTHER" id="PTHR32089:SF112">
    <property type="entry name" value="LYSOZYME-LIKE PROTEIN-RELATED"/>
    <property type="match status" value="1"/>
</dbReference>
<dbReference type="InterPro" id="IPR004089">
    <property type="entry name" value="MCPsignal_dom"/>
</dbReference>
<evidence type="ECO:0000313" key="7">
    <source>
        <dbReference type="EMBL" id="GAU09079.1"/>
    </source>
</evidence>
<keyword evidence="8" id="KW-1185">Reference proteome</keyword>
<dbReference type="Gene3D" id="6.10.340.10">
    <property type="match status" value="1"/>
</dbReference>
<evidence type="ECO:0000259" key="6">
    <source>
        <dbReference type="PROSITE" id="PS50885"/>
    </source>
</evidence>
<dbReference type="AlphaFoldDB" id="A0A194AK32"/>